<dbReference type="AlphaFoldDB" id="A0A1F7UU23"/>
<accession>A0A1F7UU23</accession>
<dbReference type="EMBL" id="MGEJ01000009">
    <property type="protein sequence ID" value="OGL81167.1"/>
    <property type="molecule type" value="Genomic_DNA"/>
</dbReference>
<sequence length="214" mass="25041">MPNNSQVLAKEEMQPETIDRIRNILMKDVLPEQEFNGLIKEYVDLADTSKELKPKQKERKSELLYKLSFHHGLKNGMWVKNLSYAKYSEALRKMRHDIVLEYSCKTSLELMLADRIVASYWRAMKYDAHMNRLIEKEDGGFSFDQLKVNVLKELNRGLEFANRQLHTNMILLKQLKQPPINIKVNAENAFIAKNQQINASNEAEPKNYEIIESK</sequence>
<comment type="caution">
    <text evidence="1">The sequence shown here is derived from an EMBL/GenBank/DDBJ whole genome shotgun (WGS) entry which is preliminary data.</text>
</comment>
<dbReference type="Proteomes" id="UP000176897">
    <property type="component" value="Unassembled WGS sequence"/>
</dbReference>
<name>A0A1F7UU23_9BACT</name>
<evidence type="ECO:0000313" key="1">
    <source>
        <dbReference type="EMBL" id="OGL81167.1"/>
    </source>
</evidence>
<reference evidence="1 2" key="1">
    <citation type="journal article" date="2016" name="Nat. Commun.">
        <title>Thousands of microbial genomes shed light on interconnected biogeochemical processes in an aquifer system.</title>
        <authorList>
            <person name="Anantharaman K."/>
            <person name="Brown C.T."/>
            <person name="Hug L.A."/>
            <person name="Sharon I."/>
            <person name="Castelle C.J."/>
            <person name="Probst A.J."/>
            <person name="Thomas B.C."/>
            <person name="Singh A."/>
            <person name="Wilkins M.J."/>
            <person name="Karaoz U."/>
            <person name="Brodie E.L."/>
            <person name="Williams K.H."/>
            <person name="Hubbard S.S."/>
            <person name="Banfield J.F."/>
        </authorList>
    </citation>
    <scope>NUCLEOTIDE SEQUENCE [LARGE SCALE GENOMIC DNA]</scope>
</reference>
<evidence type="ECO:0000313" key="2">
    <source>
        <dbReference type="Proteomes" id="UP000176897"/>
    </source>
</evidence>
<protein>
    <submittedName>
        <fullName evidence="1">Uncharacterized protein</fullName>
    </submittedName>
</protein>
<dbReference type="STRING" id="1802401.A3B21_02665"/>
<gene>
    <name evidence="1" type="ORF">A3B21_02665</name>
</gene>
<proteinExistence type="predicted"/>
<organism evidence="1 2">
    <name type="scientific">Candidatus Uhrbacteria bacterium RIFCSPLOWO2_01_FULL_47_24</name>
    <dbReference type="NCBI Taxonomy" id="1802401"/>
    <lineage>
        <taxon>Bacteria</taxon>
        <taxon>Candidatus Uhriibacteriota</taxon>
    </lineage>
</organism>